<keyword evidence="2" id="KW-1185">Reference proteome</keyword>
<proteinExistence type="predicted"/>
<sequence length="613" mass="69799">MKSYCLSLYCSKPIHAIQGWLLSFATRTDGCSTDSNGRSRNAPTFDSNCKLGRHSRHQIQKQHPHLSSASWRHDPNLLHLREREALRPRPFNRKSTKPLPKCCRTQRGSPVSPHNSTASGRYRLTRTNTMRKSKTYIVWQWNCRGYGKKRGHFQQHINALPAEDRPDVIALQEPRRLAKLSGYVTFGCDNSEKTQVTTLVKRNVPVILHDRGISTIDHLLIEIIAPKKADTRSFFVLNIYSGPHSKHKFAKLFRAALDIARKQPLLVVGDFNAPHPAWGYRTESVKGRNLWTDTHESGLSLLTDPDQPTRRGDIRQNDTTPDLTFTKHGSRPWKRPLCCPHRCDGWPDSTQGQTLYGRRSTSTTSGTSTSGQTGSAPPLSTPPCKVIPKDGGFDAADSRLLHLWEAKSQLETRLLTQKKNRSLRRRITQLSRTIEEHAEHVCQQQWQGVCDSFDGQPNVPKTWNIIRHLLDPEGNKAAQHNRMCEIVRRSGKSEKEFIDLVRQRYLGDTPPRSPTIYAGNPNKATTYQITRLISRISGRRFGMRERNLVQLVRAFVVTKMAYVLPFHRLGVAEKTKLDCLIRKSYKRALGQPDFTSNDRFAVLGLHNTVDKIV</sequence>
<organism evidence="1 2">
    <name type="scientific">Ixodes persulcatus</name>
    <name type="common">Taiga tick</name>
    <dbReference type="NCBI Taxonomy" id="34615"/>
    <lineage>
        <taxon>Eukaryota</taxon>
        <taxon>Metazoa</taxon>
        <taxon>Ecdysozoa</taxon>
        <taxon>Arthropoda</taxon>
        <taxon>Chelicerata</taxon>
        <taxon>Arachnida</taxon>
        <taxon>Acari</taxon>
        <taxon>Parasitiformes</taxon>
        <taxon>Ixodida</taxon>
        <taxon>Ixodoidea</taxon>
        <taxon>Ixodidae</taxon>
        <taxon>Ixodinae</taxon>
        <taxon>Ixodes</taxon>
    </lineage>
</organism>
<dbReference type="EMBL" id="JABSTQ010011323">
    <property type="protein sequence ID" value="KAG0412784.1"/>
    <property type="molecule type" value="Genomic_DNA"/>
</dbReference>
<name>A0AC60P0T6_IXOPE</name>
<evidence type="ECO:0000313" key="1">
    <source>
        <dbReference type="EMBL" id="KAG0412784.1"/>
    </source>
</evidence>
<accession>A0AC60P0T6</accession>
<comment type="caution">
    <text evidence="1">The sequence shown here is derived from an EMBL/GenBank/DDBJ whole genome shotgun (WGS) entry which is preliminary data.</text>
</comment>
<reference evidence="1 2" key="1">
    <citation type="journal article" date="2020" name="Cell">
        <title>Large-Scale Comparative Analyses of Tick Genomes Elucidate Their Genetic Diversity and Vector Capacities.</title>
        <authorList>
            <consortium name="Tick Genome and Microbiome Consortium (TIGMIC)"/>
            <person name="Jia N."/>
            <person name="Wang J."/>
            <person name="Shi W."/>
            <person name="Du L."/>
            <person name="Sun Y."/>
            <person name="Zhan W."/>
            <person name="Jiang J.F."/>
            <person name="Wang Q."/>
            <person name="Zhang B."/>
            <person name="Ji P."/>
            <person name="Bell-Sakyi L."/>
            <person name="Cui X.M."/>
            <person name="Yuan T.T."/>
            <person name="Jiang B.G."/>
            <person name="Yang W.F."/>
            <person name="Lam T.T."/>
            <person name="Chang Q.C."/>
            <person name="Ding S.J."/>
            <person name="Wang X.J."/>
            <person name="Zhu J.G."/>
            <person name="Ruan X.D."/>
            <person name="Zhao L."/>
            <person name="Wei J.T."/>
            <person name="Ye R.Z."/>
            <person name="Que T.C."/>
            <person name="Du C.H."/>
            <person name="Zhou Y.H."/>
            <person name="Cheng J.X."/>
            <person name="Dai P.F."/>
            <person name="Guo W.B."/>
            <person name="Han X.H."/>
            <person name="Huang E.J."/>
            <person name="Li L.F."/>
            <person name="Wei W."/>
            <person name="Gao Y.C."/>
            <person name="Liu J.Z."/>
            <person name="Shao H.Z."/>
            <person name="Wang X."/>
            <person name="Wang C.C."/>
            <person name="Yang T.C."/>
            <person name="Huo Q.B."/>
            <person name="Li W."/>
            <person name="Chen H.Y."/>
            <person name="Chen S.E."/>
            <person name="Zhou L.G."/>
            <person name="Ni X.B."/>
            <person name="Tian J.H."/>
            <person name="Sheng Y."/>
            <person name="Liu T."/>
            <person name="Pan Y.S."/>
            <person name="Xia L.Y."/>
            <person name="Li J."/>
            <person name="Zhao F."/>
            <person name="Cao W.C."/>
        </authorList>
    </citation>
    <scope>NUCLEOTIDE SEQUENCE [LARGE SCALE GENOMIC DNA]</scope>
    <source>
        <strain evidence="1">Iper-2018</strain>
    </source>
</reference>
<protein>
    <submittedName>
        <fullName evidence="1">Uncharacterized protein</fullName>
    </submittedName>
</protein>
<evidence type="ECO:0000313" key="2">
    <source>
        <dbReference type="Proteomes" id="UP000805193"/>
    </source>
</evidence>
<gene>
    <name evidence="1" type="ORF">HPB47_010072</name>
</gene>
<dbReference type="Proteomes" id="UP000805193">
    <property type="component" value="Unassembled WGS sequence"/>
</dbReference>